<dbReference type="PANTHER" id="PTHR43649">
    <property type="entry name" value="ARABINOSE-BINDING PROTEIN-RELATED"/>
    <property type="match status" value="1"/>
</dbReference>
<dbReference type="InterPro" id="IPR006059">
    <property type="entry name" value="SBP"/>
</dbReference>
<organism evidence="1 2">
    <name type="scientific">Kribbella hippodromi</name>
    <dbReference type="NCBI Taxonomy" id="434347"/>
    <lineage>
        <taxon>Bacteria</taxon>
        <taxon>Bacillati</taxon>
        <taxon>Actinomycetota</taxon>
        <taxon>Actinomycetes</taxon>
        <taxon>Propionibacteriales</taxon>
        <taxon>Kribbellaceae</taxon>
        <taxon>Kribbella</taxon>
    </lineage>
</organism>
<dbReference type="Gene3D" id="3.40.190.10">
    <property type="entry name" value="Periplasmic binding protein-like II"/>
    <property type="match status" value="1"/>
</dbReference>
<accession>A0ABP4QEG5</accession>
<dbReference type="Proteomes" id="UP001501705">
    <property type="component" value="Unassembled WGS sequence"/>
</dbReference>
<keyword evidence="2" id="KW-1185">Reference proteome</keyword>
<evidence type="ECO:0000313" key="1">
    <source>
        <dbReference type="EMBL" id="GAA1604022.1"/>
    </source>
</evidence>
<evidence type="ECO:0000313" key="2">
    <source>
        <dbReference type="Proteomes" id="UP001501705"/>
    </source>
</evidence>
<sequence>MKAAGFVVALATSLALVGCAPSTGSKAGGSGGEQGSGSGTVKMVLWPGPEGDAMSKVVDAYNAGQGSKDKIKVEMTLLSRQDTFSKEATLMAAKSSQQDIYFVASYNVGQYANSLDPLTSVDASNYFPVAVDGLKYQDKQYALPLDVSNHFLLYRKDLVDALLSTKSQWPAYQAVAQKAIGEKRDPKPAAEWDWNDYTAMAAWFSKTANPSSPTRYGTILQAKNLLYNTMIWDDVLWGSGGSWTTPDGKANLDTPAAAKAVGVYSTIYKNGWTSKDSSQAEFPETQAALKAGTTAFALQWSAGFAELNDKTKSPLVAGKMAIAPVPGQKTHVHALAVALNKYSENKDAATKFLNYLATKDAMSAYAEAGGIPAMPSVLKDKASINPAFPQIAESIDKYGYSVPVFPNTFQAYSKIAESLSGAWVGQQDAGTALKTANAALEKLLG</sequence>
<dbReference type="PROSITE" id="PS51257">
    <property type="entry name" value="PROKAR_LIPOPROTEIN"/>
    <property type="match status" value="1"/>
</dbReference>
<protein>
    <submittedName>
        <fullName evidence="1">Sugar ABC transporter substrate-binding protein</fullName>
    </submittedName>
</protein>
<dbReference type="PANTHER" id="PTHR43649:SF12">
    <property type="entry name" value="DIACETYLCHITOBIOSE BINDING PROTEIN DASA"/>
    <property type="match status" value="1"/>
</dbReference>
<name>A0ABP4QEG5_9ACTN</name>
<dbReference type="SUPFAM" id="SSF53850">
    <property type="entry name" value="Periplasmic binding protein-like II"/>
    <property type="match status" value="1"/>
</dbReference>
<proteinExistence type="predicted"/>
<dbReference type="Pfam" id="PF01547">
    <property type="entry name" value="SBP_bac_1"/>
    <property type="match status" value="1"/>
</dbReference>
<dbReference type="EMBL" id="BAAAPH010000034">
    <property type="protein sequence ID" value="GAA1604022.1"/>
    <property type="molecule type" value="Genomic_DNA"/>
</dbReference>
<dbReference type="RefSeq" id="WP_344240805.1">
    <property type="nucleotide sequence ID" value="NZ_BAAAPH010000034.1"/>
</dbReference>
<dbReference type="InterPro" id="IPR050490">
    <property type="entry name" value="Bact_solute-bd_prot1"/>
</dbReference>
<gene>
    <name evidence="1" type="ORF">GCM10009804_70480</name>
</gene>
<comment type="caution">
    <text evidence="1">The sequence shown here is derived from an EMBL/GenBank/DDBJ whole genome shotgun (WGS) entry which is preliminary data.</text>
</comment>
<reference evidence="2" key="1">
    <citation type="journal article" date="2019" name="Int. J. Syst. Evol. Microbiol.">
        <title>The Global Catalogue of Microorganisms (GCM) 10K type strain sequencing project: providing services to taxonomists for standard genome sequencing and annotation.</title>
        <authorList>
            <consortium name="The Broad Institute Genomics Platform"/>
            <consortium name="The Broad Institute Genome Sequencing Center for Infectious Disease"/>
            <person name="Wu L."/>
            <person name="Ma J."/>
        </authorList>
    </citation>
    <scope>NUCLEOTIDE SEQUENCE [LARGE SCALE GENOMIC DNA]</scope>
    <source>
        <strain evidence="2">JCM 15572</strain>
    </source>
</reference>